<dbReference type="InterPro" id="IPR000866">
    <property type="entry name" value="AhpC/TSA"/>
</dbReference>
<accession>A0ABZ0TSS7</accession>
<dbReference type="InterPro" id="IPR050553">
    <property type="entry name" value="Thioredoxin_ResA/DsbE_sf"/>
</dbReference>
<keyword evidence="5" id="KW-0732">Signal</keyword>
<evidence type="ECO:0000256" key="2">
    <source>
        <dbReference type="ARBA" id="ARBA00022748"/>
    </source>
</evidence>
<feature type="domain" description="Thioredoxin" evidence="6">
    <location>
        <begin position="233"/>
        <end position="374"/>
    </location>
</feature>
<protein>
    <submittedName>
        <fullName evidence="7">TlpA disulfide reductase family protein</fullName>
    </submittedName>
</protein>
<dbReference type="Pfam" id="PF00578">
    <property type="entry name" value="AhpC-TSA"/>
    <property type="match status" value="1"/>
</dbReference>
<dbReference type="Gene3D" id="3.40.30.10">
    <property type="entry name" value="Glutaredoxin"/>
    <property type="match status" value="1"/>
</dbReference>
<dbReference type="EMBL" id="CP139558">
    <property type="protein sequence ID" value="WPU94819.1"/>
    <property type="molecule type" value="Genomic_DNA"/>
</dbReference>
<feature type="chain" id="PRO_5046960123" evidence="5">
    <location>
        <begin position="19"/>
        <end position="374"/>
    </location>
</feature>
<dbReference type="SUPFAM" id="SSF52833">
    <property type="entry name" value="Thioredoxin-like"/>
    <property type="match status" value="1"/>
</dbReference>
<dbReference type="PANTHER" id="PTHR42852:SF6">
    <property type="entry name" value="THIOL:DISULFIDE INTERCHANGE PROTEIN DSBE"/>
    <property type="match status" value="1"/>
</dbReference>
<dbReference type="PROSITE" id="PS51352">
    <property type="entry name" value="THIOREDOXIN_2"/>
    <property type="match status" value="1"/>
</dbReference>
<dbReference type="CDD" id="cd02966">
    <property type="entry name" value="TlpA_like_family"/>
    <property type="match status" value="1"/>
</dbReference>
<evidence type="ECO:0000313" key="7">
    <source>
        <dbReference type="EMBL" id="WPU94819.1"/>
    </source>
</evidence>
<dbReference type="RefSeq" id="WP_321563934.1">
    <property type="nucleotide sequence ID" value="NZ_CP139558.1"/>
</dbReference>
<evidence type="ECO:0000259" key="6">
    <source>
        <dbReference type="PROSITE" id="PS51352"/>
    </source>
</evidence>
<name>A0ABZ0TSS7_9SPHI</name>
<keyword evidence="8" id="KW-1185">Reference proteome</keyword>
<evidence type="ECO:0000256" key="4">
    <source>
        <dbReference type="ARBA" id="ARBA00023284"/>
    </source>
</evidence>
<evidence type="ECO:0000256" key="5">
    <source>
        <dbReference type="SAM" id="SignalP"/>
    </source>
</evidence>
<dbReference type="Pfam" id="PF14289">
    <property type="entry name" value="DUF4369"/>
    <property type="match status" value="1"/>
</dbReference>
<dbReference type="InterPro" id="IPR025380">
    <property type="entry name" value="DUF4369"/>
</dbReference>
<gene>
    <name evidence="7" type="ORF">SNE25_04695</name>
</gene>
<sequence length="374" mass="42289">MFKKILYLIFTLPQFVLAQGNQSEIQGKAPTIQNGAKVYLVRYEQQKKIVDSASIKQGAFNIKVKGDFPVLAYIFLNKKGDGLENSGDMKNIYLEEGVIKVSILKDSIKYSSISGNRANEDYEIFIRKHEPISNKYDSLSRAKDQLSSNSPIERRRNLDSLLTIYRQQSLNVTMTFIKDHPTSPVSLIELANLTYTKIDIKEIANLFKNLSLNLKQTLRGRNLKIKIDRLLELANGTLAPNFSLPDIAGKSISLSSLKGNYVLLDFWASWCYPCRLENPNLVNQVAKYKGKNFIILGVSLDGPGNKEKWRKAIEDDHITWLQVSDLKGFKSPVAQAFNISGIPQNFLIDPDGKIIDRNLTGDALQKKLQELFNK</sequence>
<reference evidence="7 8" key="1">
    <citation type="submission" date="2023-11" db="EMBL/GenBank/DDBJ databases">
        <title>Analysis of the Genomes of Mucilaginibacter gossypii cycad 4 and M. sabulilitoris SNA2: microbes with the potential for plant growth promotion.</title>
        <authorList>
            <person name="Hirsch A.M."/>
            <person name="Humm E."/>
            <person name="Rubbi M."/>
            <person name="Del Vecchio G."/>
            <person name="Ha S.M."/>
            <person name="Pellegrini M."/>
            <person name="Gunsalus R.P."/>
        </authorList>
    </citation>
    <scope>NUCLEOTIDE SEQUENCE [LARGE SCALE GENOMIC DNA]</scope>
    <source>
        <strain evidence="7 8">SNA2</strain>
    </source>
</reference>
<dbReference type="PANTHER" id="PTHR42852">
    <property type="entry name" value="THIOL:DISULFIDE INTERCHANGE PROTEIN DSBE"/>
    <property type="match status" value="1"/>
</dbReference>
<keyword evidence="4" id="KW-0676">Redox-active center</keyword>
<dbReference type="InterPro" id="IPR013766">
    <property type="entry name" value="Thioredoxin_domain"/>
</dbReference>
<evidence type="ECO:0000256" key="3">
    <source>
        <dbReference type="ARBA" id="ARBA00023157"/>
    </source>
</evidence>
<dbReference type="Proteomes" id="UP001324380">
    <property type="component" value="Chromosome"/>
</dbReference>
<keyword evidence="3" id="KW-1015">Disulfide bond</keyword>
<dbReference type="InterPro" id="IPR036249">
    <property type="entry name" value="Thioredoxin-like_sf"/>
</dbReference>
<keyword evidence="2" id="KW-0201">Cytochrome c-type biogenesis</keyword>
<proteinExistence type="predicted"/>
<evidence type="ECO:0000256" key="1">
    <source>
        <dbReference type="ARBA" id="ARBA00004196"/>
    </source>
</evidence>
<evidence type="ECO:0000313" key="8">
    <source>
        <dbReference type="Proteomes" id="UP001324380"/>
    </source>
</evidence>
<comment type="subcellular location">
    <subcellularLocation>
        <location evidence="1">Cell envelope</location>
    </subcellularLocation>
</comment>
<organism evidence="7 8">
    <name type="scientific">Mucilaginibacter sabulilitoris</name>
    <dbReference type="NCBI Taxonomy" id="1173583"/>
    <lineage>
        <taxon>Bacteria</taxon>
        <taxon>Pseudomonadati</taxon>
        <taxon>Bacteroidota</taxon>
        <taxon>Sphingobacteriia</taxon>
        <taxon>Sphingobacteriales</taxon>
        <taxon>Sphingobacteriaceae</taxon>
        <taxon>Mucilaginibacter</taxon>
    </lineage>
</organism>
<feature type="signal peptide" evidence="5">
    <location>
        <begin position="1"/>
        <end position="18"/>
    </location>
</feature>